<sequence>GRLLILMDGLEEAGSAKETIESLLALLAVNKHRVVCTVREGYLSDRSRKRLTAAGFEGSSLSLLDADQRRFVATARLGQASAEKFEDFLNEFQEKVASSPEGVEFINTPACLNMLLCYWEQKHPIRTDDRSGSIASLRRDRSSGRGSNINFSNVGRLESQAIDEEDSPNPMPPQAPPMLTSSPSRMISGLSTPTDDGSPGDGDSLSISDVYRVSLSVLLQRVVMKHQADRAKVKDT</sequence>
<keyword evidence="3" id="KW-1185">Reference proteome</keyword>
<protein>
    <recommendedName>
        <fullName evidence="4">NACHT domain-containing protein</fullName>
    </recommendedName>
</protein>
<reference evidence="2 3" key="1">
    <citation type="submission" date="2020-04" db="EMBL/GenBank/DDBJ databases">
        <title>Perkinsus olseni comparative genomics.</title>
        <authorList>
            <person name="Bogema D.R."/>
        </authorList>
    </citation>
    <scope>NUCLEOTIDE SEQUENCE [LARGE SCALE GENOMIC DNA]</scope>
    <source>
        <strain evidence="2 3">ATCC PRA-207</strain>
    </source>
</reference>
<evidence type="ECO:0008006" key="4">
    <source>
        <dbReference type="Google" id="ProtNLM"/>
    </source>
</evidence>
<evidence type="ECO:0000313" key="2">
    <source>
        <dbReference type="EMBL" id="KAF4750297.1"/>
    </source>
</evidence>
<organism evidence="2 3">
    <name type="scientific">Perkinsus olseni</name>
    <name type="common">Perkinsus atlanticus</name>
    <dbReference type="NCBI Taxonomy" id="32597"/>
    <lineage>
        <taxon>Eukaryota</taxon>
        <taxon>Sar</taxon>
        <taxon>Alveolata</taxon>
        <taxon>Perkinsozoa</taxon>
        <taxon>Perkinsea</taxon>
        <taxon>Perkinsida</taxon>
        <taxon>Perkinsidae</taxon>
        <taxon>Perkinsus</taxon>
    </lineage>
</organism>
<evidence type="ECO:0000256" key="1">
    <source>
        <dbReference type="SAM" id="MobiDB-lite"/>
    </source>
</evidence>
<dbReference type="Proteomes" id="UP000553632">
    <property type="component" value="Unassembled WGS sequence"/>
</dbReference>
<proteinExistence type="predicted"/>
<comment type="caution">
    <text evidence="2">The sequence shown here is derived from an EMBL/GenBank/DDBJ whole genome shotgun (WGS) entry which is preliminary data.</text>
</comment>
<evidence type="ECO:0000313" key="3">
    <source>
        <dbReference type="Proteomes" id="UP000553632"/>
    </source>
</evidence>
<feature type="non-terminal residue" evidence="2">
    <location>
        <position position="236"/>
    </location>
</feature>
<gene>
    <name evidence="2" type="ORF">FOZ63_018354</name>
</gene>
<feature type="compositionally biased region" description="Basic and acidic residues" evidence="1">
    <location>
        <begin position="128"/>
        <end position="143"/>
    </location>
</feature>
<dbReference type="AlphaFoldDB" id="A0A7J6U0G7"/>
<feature type="region of interest" description="Disordered" evidence="1">
    <location>
        <begin position="128"/>
        <end position="205"/>
    </location>
</feature>
<name>A0A7J6U0G7_PEROL</name>
<feature type="non-terminal residue" evidence="2">
    <location>
        <position position="1"/>
    </location>
</feature>
<accession>A0A7J6U0G7</accession>
<feature type="compositionally biased region" description="Low complexity" evidence="1">
    <location>
        <begin position="191"/>
        <end position="205"/>
    </location>
</feature>
<dbReference type="EMBL" id="JABANO010007311">
    <property type="protein sequence ID" value="KAF4750297.1"/>
    <property type="molecule type" value="Genomic_DNA"/>
</dbReference>